<evidence type="ECO:0000256" key="8">
    <source>
        <dbReference type="SAM" id="Phobius"/>
    </source>
</evidence>
<evidence type="ECO:0000256" key="7">
    <source>
        <dbReference type="SAM" id="MobiDB-lite"/>
    </source>
</evidence>
<evidence type="ECO:0000256" key="2">
    <source>
        <dbReference type="ARBA" id="ARBA00022448"/>
    </source>
</evidence>
<dbReference type="GO" id="GO:0022857">
    <property type="term" value="F:transmembrane transporter activity"/>
    <property type="evidence" value="ECO:0007669"/>
    <property type="project" value="InterPro"/>
</dbReference>
<feature type="transmembrane region" description="Helical" evidence="8">
    <location>
        <begin position="225"/>
        <end position="244"/>
    </location>
</feature>
<protein>
    <submittedName>
        <fullName evidence="10">Putative sugar transporter/spinster transmembrane protein</fullName>
    </submittedName>
</protein>
<feature type="transmembrane region" description="Helical" evidence="8">
    <location>
        <begin position="487"/>
        <end position="511"/>
    </location>
</feature>
<feature type="transmembrane region" description="Helical" evidence="8">
    <location>
        <begin position="276"/>
        <end position="296"/>
    </location>
</feature>
<dbReference type="CDD" id="cd17328">
    <property type="entry name" value="MFS_spinster_like"/>
    <property type="match status" value="1"/>
</dbReference>
<evidence type="ECO:0000256" key="4">
    <source>
        <dbReference type="ARBA" id="ARBA00022989"/>
    </source>
</evidence>
<keyword evidence="5 8" id="KW-0472">Membrane</keyword>
<feature type="region of interest" description="Disordered" evidence="7">
    <location>
        <begin position="1"/>
        <end position="44"/>
    </location>
</feature>
<feature type="transmembrane region" description="Helical" evidence="8">
    <location>
        <begin position="381"/>
        <end position="408"/>
    </location>
</feature>
<dbReference type="EMBL" id="GFDF01009305">
    <property type="protein sequence ID" value="JAV04779.1"/>
    <property type="molecule type" value="Transcribed_RNA"/>
</dbReference>
<feature type="compositionally biased region" description="Low complexity" evidence="7">
    <location>
        <begin position="18"/>
        <end position="27"/>
    </location>
</feature>
<dbReference type="SUPFAM" id="SSF103473">
    <property type="entry name" value="MFS general substrate transporter"/>
    <property type="match status" value="1"/>
</dbReference>
<evidence type="ECO:0000256" key="6">
    <source>
        <dbReference type="ARBA" id="ARBA00024338"/>
    </source>
</evidence>
<comment type="subcellular location">
    <subcellularLocation>
        <location evidence="1">Membrane</location>
        <topology evidence="1">Multi-pass membrane protein</topology>
    </subcellularLocation>
</comment>
<feature type="transmembrane region" description="Helical" evidence="8">
    <location>
        <begin position="194"/>
        <end position="213"/>
    </location>
</feature>
<name>A0A1L8DE93_9DIPT</name>
<evidence type="ECO:0000313" key="10">
    <source>
        <dbReference type="EMBL" id="JAV04779.1"/>
    </source>
</evidence>
<dbReference type="AlphaFoldDB" id="A0A1L8DE93"/>
<accession>A0A1L8DE93</accession>
<dbReference type="InterPro" id="IPR020846">
    <property type="entry name" value="MFS_dom"/>
</dbReference>
<keyword evidence="10" id="KW-0762">Sugar transport</keyword>
<comment type="similarity">
    <text evidence="6">Belongs to the major facilitator superfamily. Spinster (TC 2.A.1.49) family.</text>
</comment>
<dbReference type="GO" id="GO:0016020">
    <property type="term" value="C:membrane"/>
    <property type="evidence" value="ECO:0007669"/>
    <property type="project" value="UniProtKB-SubCell"/>
</dbReference>
<evidence type="ECO:0000256" key="5">
    <source>
        <dbReference type="ARBA" id="ARBA00023136"/>
    </source>
</evidence>
<feature type="transmembrane region" description="Helical" evidence="8">
    <location>
        <begin position="316"/>
        <end position="342"/>
    </location>
</feature>
<reference evidence="10" key="1">
    <citation type="submission" date="2016-12" db="EMBL/GenBank/DDBJ databases">
        <title>An insight into the sialome and mialome of the sand fly, Nyssomyia neivai.</title>
        <authorList>
            <person name="Sebastian V."/>
            <person name="Goulart T.M."/>
            <person name="Oliveira W."/>
            <person name="Calvo E."/>
            <person name="Oliveira L.F."/>
            <person name="Pinto M.C."/>
            <person name="Rosselino A.M."/>
            <person name="Ribeiro J.M."/>
        </authorList>
    </citation>
    <scope>NUCLEOTIDE SEQUENCE</scope>
</reference>
<dbReference type="PANTHER" id="PTHR23505">
    <property type="entry name" value="SPINSTER"/>
    <property type="match status" value="1"/>
</dbReference>
<organism evidence="10">
    <name type="scientific">Nyssomyia neivai</name>
    <dbReference type="NCBI Taxonomy" id="330878"/>
    <lineage>
        <taxon>Eukaryota</taxon>
        <taxon>Metazoa</taxon>
        <taxon>Ecdysozoa</taxon>
        <taxon>Arthropoda</taxon>
        <taxon>Hexapoda</taxon>
        <taxon>Insecta</taxon>
        <taxon>Pterygota</taxon>
        <taxon>Neoptera</taxon>
        <taxon>Endopterygota</taxon>
        <taxon>Diptera</taxon>
        <taxon>Nematocera</taxon>
        <taxon>Psychodoidea</taxon>
        <taxon>Psychodidae</taxon>
        <taxon>Nyssomyia</taxon>
    </lineage>
</organism>
<feature type="compositionally biased region" description="Polar residues" evidence="7">
    <location>
        <begin position="1"/>
        <end position="17"/>
    </location>
</feature>
<evidence type="ECO:0000256" key="1">
    <source>
        <dbReference type="ARBA" id="ARBA00004141"/>
    </source>
</evidence>
<evidence type="ECO:0000259" key="9">
    <source>
        <dbReference type="PROSITE" id="PS50850"/>
    </source>
</evidence>
<feature type="transmembrane region" description="Helical" evidence="8">
    <location>
        <begin position="68"/>
        <end position="88"/>
    </location>
</feature>
<feature type="domain" description="Major facilitator superfamily (MFS) profile" evidence="9">
    <location>
        <begin position="70"/>
        <end position="511"/>
    </location>
</feature>
<dbReference type="PROSITE" id="PS50850">
    <property type="entry name" value="MFS"/>
    <property type="match status" value="1"/>
</dbReference>
<dbReference type="Gene3D" id="1.20.1250.20">
    <property type="entry name" value="MFS general substrate transporter like domains"/>
    <property type="match status" value="1"/>
</dbReference>
<evidence type="ECO:0000256" key="3">
    <source>
        <dbReference type="ARBA" id="ARBA00022692"/>
    </source>
</evidence>
<keyword evidence="4 8" id="KW-1133">Transmembrane helix</keyword>
<dbReference type="Pfam" id="PF07690">
    <property type="entry name" value="MFS_1"/>
    <property type="match status" value="1"/>
</dbReference>
<feature type="transmembrane region" description="Helical" evidence="8">
    <location>
        <begin position="135"/>
        <end position="153"/>
    </location>
</feature>
<proteinExistence type="inferred from homology"/>
<keyword evidence="2" id="KW-0813">Transport</keyword>
<feature type="transmembrane region" description="Helical" evidence="8">
    <location>
        <begin position="108"/>
        <end position="128"/>
    </location>
</feature>
<dbReference type="InterPro" id="IPR044770">
    <property type="entry name" value="MFS_spinster-like"/>
</dbReference>
<sequence>MPTNQGYQKVSTEIPTMSSGIASRSSSQQLMPPDTASVTASLESGDQDKPQISYQYTGGLRSIGKQEWFTVFVLCFVNLINYMDRFTIAGVLTNIQDEFKIGDDQGGLLQTAFVLSYMICAPIFGYLGDRYSRRWIMALGVALWSGTTLLGSFMQEYGWFLTFRALVGIGEASYSTIAPTIISDLFISDVRSKMLAFFYFAIPVGSGLGYIIGSEMASLMGSWRWALRVTPILGAIAVVLIWLFKEPQRGQSEGSHNLAVTSYREDLKDIVRNPSFMLSTAGFTCVSFVAGALAWWGPAFMHAGIQLQPGNEDISLSRISFMFGAVALLSGAIGVPLGSYLSQIFKKRFPRSDPIICALGLLISVPFGAAAMIVVSSSTAWAFTLLFFAELALNLNWAIVADILLYVVMPTRRSTAEAFQILLSHALGDAGSPYLVGVISEAIKAMRRTEVATALQEELIEATGNNSTIPFDTATDMKETKFIALQYALFATCVVEVLGAVFFLITSFYVMRDRERAKRAIADGSIEEIQNQEADRTSSSSCNS</sequence>
<keyword evidence="3 8" id="KW-0812">Transmembrane</keyword>
<feature type="transmembrane region" description="Helical" evidence="8">
    <location>
        <begin position="354"/>
        <end position="375"/>
    </location>
</feature>
<dbReference type="InterPro" id="IPR011701">
    <property type="entry name" value="MFS"/>
</dbReference>
<dbReference type="PANTHER" id="PTHR23505:SF79">
    <property type="entry name" value="PROTEIN SPINSTER"/>
    <property type="match status" value="1"/>
</dbReference>
<dbReference type="InterPro" id="IPR036259">
    <property type="entry name" value="MFS_trans_sf"/>
</dbReference>
<feature type="transmembrane region" description="Helical" evidence="8">
    <location>
        <begin position="159"/>
        <end position="182"/>
    </location>
</feature>